<dbReference type="PANTHER" id="PTHR35186">
    <property type="entry name" value="ANK_REP_REGION DOMAIN-CONTAINING PROTEIN"/>
    <property type="match status" value="1"/>
</dbReference>
<organism evidence="2 3">
    <name type="scientific">Tothia fuscella</name>
    <dbReference type="NCBI Taxonomy" id="1048955"/>
    <lineage>
        <taxon>Eukaryota</taxon>
        <taxon>Fungi</taxon>
        <taxon>Dikarya</taxon>
        <taxon>Ascomycota</taxon>
        <taxon>Pezizomycotina</taxon>
        <taxon>Dothideomycetes</taxon>
        <taxon>Pleosporomycetidae</taxon>
        <taxon>Venturiales</taxon>
        <taxon>Cylindrosympodiaceae</taxon>
        <taxon>Tothia</taxon>
    </lineage>
</organism>
<feature type="domain" description="DUF7580" evidence="1">
    <location>
        <begin position="356"/>
        <end position="598"/>
    </location>
</feature>
<dbReference type="OrthoDB" id="5331891at2759"/>
<dbReference type="Proteomes" id="UP000800235">
    <property type="component" value="Unassembled WGS sequence"/>
</dbReference>
<proteinExistence type="predicted"/>
<protein>
    <recommendedName>
        <fullName evidence="1">DUF7580 domain-containing protein</fullName>
    </recommendedName>
</protein>
<name>A0A9P4TX79_9PEZI</name>
<evidence type="ECO:0000313" key="3">
    <source>
        <dbReference type="Proteomes" id="UP000800235"/>
    </source>
</evidence>
<dbReference type="InterPro" id="IPR038305">
    <property type="entry name" value="HeLo_sf"/>
</dbReference>
<keyword evidence="3" id="KW-1185">Reference proteome</keyword>
<sequence>MAEVAGLVVGVVGLLPVIVEIIKSIRTVRSGFRTAKKCVKELDAVELDLDVQHVRFHQSCAFLIQRCGEDSRTADDMIGNPNHDRWNDHYWEDRLIAALGQRYGLYLRFIEAIRDKEKELVADLSCFDEARWQKVKGESVRSSFKRLKASVGVAFDKSALETKIDWLRKRNEDLESLQRCFDDKQQKKACMLRCSSRKPLPQHFSDVQEISEEAYGALTASFSCGEESHDEHSASLCLDAELVEEIRLSMAITYKSGHTLEPPVRFLLQSQTIQKLAILQPDCCPTTSYGGEVQLPTQDHVALPCSSTTVVAKKRKGVAFLEEKDSPKKQAIVASARHSNETTGPTINLHAIQSVCRFLREKCRCTSDTAELCKRIASFQKPNLPRYIFYVSVTQEVSYQVRDILAQQTVSLYDFLQTEREEAVTNVHQFKLALKLTLAVLQYHSTSWLDPEWRLSQLMLMSNSSELPEEFSLYLNSRLQNSKKSTLTNSEIQMTETTKNSMSQQRHRGIDNMTLFCLGLAFLEIGNWKPLSALRRDYDADDIDTARRIGSGKSVLGKAYQKMTERLLRCDFGFGADLSTQGLQSAVYNEVVCPLEDVIAKLNDLEISDE</sequence>
<dbReference type="AlphaFoldDB" id="A0A9P4TX79"/>
<evidence type="ECO:0000313" key="2">
    <source>
        <dbReference type="EMBL" id="KAF2428946.1"/>
    </source>
</evidence>
<reference evidence="2" key="1">
    <citation type="journal article" date="2020" name="Stud. Mycol.">
        <title>101 Dothideomycetes genomes: a test case for predicting lifestyles and emergence of pathogens.</title>
        <authorList>
            <person name="Haridas S."/>
            <person name="Albert R."/>
            <person name="Binder M."/>
            <person name="Bloem J."/>
            <person name="Labutti K."/>
            <person name="Salamov A."/>
            <person name="Andreopoulos B."/>
            <person name="Baker S."/>
            <person name="Barry K."/>
            <person name="Bills G."/>
            <person name="Bluhm B."/>
            <person name="Cannon C."/>
            <person name="Castanera R."/>
            <person name="Culley D."/>
            <person name="Daum C."/>
            <person name="Ezra D."/>
            <person name="Gonzalez J."/>
            <person name="Henrissat B."/>
            <person name="Kuo A."/>
            <person name="Liang C."/>
            <person name="Lipzen A."/>
            <person name="Lutzoni F."/>
            <person name="Magnuson J."/>
            <person name="Mondo S."/>
            <person name="Nolan M."/>
            <person name="Ohm R."/>
            <person name="Pangilinan J."/>
            <person name="Park H.-J."/>
            <person name="Ramirez L."/>
            <person name="Alfaro M."/>
            <person name="Sun H."/>
            <person name="Tritt A."/>
            <person name="Yoshinaga Y."/>
            <person name="Zwiers L.-H."/>
            <person name="Turgeon B."/>
            <person name="Goodwin S."/>
            <person name="Spatafora J."/>
            <person name="Crous P."/>
            <person name="Grigoriev I."/>
        </authorList>
    </citation>
    <scope>NUCLEOTIDE SEQUENCE</scope>
    <source>
        <strain evidence="2">CBS 130266</strain>
    </source>
</reference>
<gene>
    <name evidence="2" type="ORF">EJ08DRAFT_635987</name>
</gene>
<dbReference type="PANTHER" id="PTHR35186:SF4">
    <property type="entry name" value="PRION-INHIBITION AND PROPAGATION HELO DOMAIN-CONTAINING PROTEIN"/>
    <property type="match status" value="1"/>
</dbReference>
<comment type="caution">
    <text evidence="2">The sequence shown here is derived from an EMBL/GenBank/DDBJ whole genome shotgun (WGS) entry which is preliminary data.</text>
</comment>
<dbReference type="InterPro" id="IPR056002">
    <property type="entry name" value="DUF7580"/>
</dbReference>
<accession>A0A9P4TX79</accession>
<dbReference type="EMBL" id="MU007051">
    <property type="protein sequence ID" value="KAF2428946.1"/>
    <property type="molecule type" value="Genomic_DNA"/>
</dbReference>
<dbReference type="Pfam" id="PF24476">
    <property type="entry name" value="DUF7580"/>
    <property type="match status" value="1"/>
</dbReference>
<evidence type="ECO:0000259" key="1">
    <source>
        <dbReference type="Pfam" id="PF24476"/>
    </source>
</evidence>
<dbReference type="Gene3D" id="1.20.120.1020">
    <property type="entry name" value="Prion-inhibition and propagation, HeLo domain"/>
    <property type="match status" value="1"/>
</dbReference>